<dbReference type="Pfam" id="PF07103">
    <property type="entry name" value="DUF1365"/>
    <property type="match status" value="1"/>
</dbReference>
<dbReference type="OMA" id="GWLFGYG"/>
<dbReference type="OrthoDB" id="3340520at2759"/>
<feature type="region of interest" description="Disordered" evidence="1">
    <location>
        <begin position="107"/>
        <end position="139"/>
    </location>
</feature>
<accession>A0A1M2VXK5</accession>
<sequence length="595" mass="64972">MSAILAASLAGAIAGMLSLMSFLRKPNRDQPLATTPGTAYILENTVTHARLLPTPATHAFSYPTLALLLSLDALEAGALDLGRGWLFGYGGTAWRLTGLRSGAYLLPDAPSTPQSTSNSKSSGSNGVNESNESNGGTGSTGALIKAKLAEVLVRQGKEGARVWAWAETGDAWMLTMPSYVGHEGINPLTVYFCYARGEGEEGVDRADGALEWVVLEIHNTFGEKHVHVLEPGVGEEQSTPGYDHTWTFLRDFHVSPFNDRAGFYTVSIALPPPPRSPRLLSSPPRPKIRILLRTASPDAAHAPVPDKLKLTATLFARRAVPFTSGHLLRALARYPFALLLSFARILYHAGILHYKKGLDVFPRPDPKPAMQGWHLPAAQETEAEERVYGGIGWQPEGALEAYSRGLTERLLARRSEELGVRIELVSGDPSAPRRTFQPSAPTQEKAVRGDADLTIHYAAPRFFTTLLLSPSPEHMLLLGRAEDLFRVNSDSLFSQVFSSTSAKPIQSTSLTQWIRTSLLPTRFLASVPNATPARHPLDADRPLVNALAICALHLMDHLEKTVFTLFRARFVPGMEPWLRWDRTADLALAEHTLPS</sequence>
<proteinExistence type="predicted"/>
<dbReference type="PANTHER" id="PTHR33973:SF4">
    <property type="entry name" value="OS07G0153300 PROTEIN"/>
    <property type="match status" value="1"/>
</dbReference>
<reference evidence="2 3" key="1">
    <citation type="submission" date="2016-10" db="EMBL/GenBank/DDBJ databases">
        <title>Genome sequence of the basidiomycete white-rot fungus Trametes pubescens.</title>
        <authorList>
            <person name="Makela M.R."/>
            <person name="Granchi Z."/>
            <person name="Peng M."/>
            <person name="De Vries R.P."/>
            <person name="Grigoriev I."/>
            <person name="Riley R."/>
            <person name="Hilden K."/>
        </authorList>
    </citation>
    <scope>NUCLEOTIDE SEQUENCE [LARGE SCALE GENOMIC DNA]</scope>
    <source>
        <strain evidence="2 3">FBCC735</strain>
    </source>
</reference>
<dbReference type="AlphaFoldDB" id="A0A1M2VXK5"/>
<name>A0A1M2VXK5_TRAPU</name>
<evidence type="ECO:0000256" key="1">
    <source>
        <dbReference type="SAM" id="MobiDB-lite"/>
    </source>
</evidence>
<gene>
    <name evidence="2" type="ORF">TRAPUB_11100</name>
</gene>
<evidence type="ECO:0000313" key="2">
    <source>
        <dbReference type="EMBL" id="OJT12325.1"/>
    </source>
</evidence>
<keyword evidence="3" id="KW-1185">Reference proteome</keyword>
<dbReference type="Proteomes" id="UP000184267">
    <property type="component" value="Unassembled WGS sequence"/>
</dbReference>
<dbReference type="PANTHER" id="PTHR33973">
    <property type="entry name" value="OS07G0153300 PROTEIN"/>
    <property type="match status" value="1"/>
</dbReference>
<comment type="caution">
    <text evidence="2">The sequence shown here is derived from an EMBL/GenBank/DDBJ whole genome shotgun (WGS) entry which is preliminary data.</text>
</comment>
<dbReference type="EMBL" id="MNAD01000493">
    <property type="protein sequence ID" value="OJT12325.1"/>
    <property type="molecule type" value="Genomic_DNA"/>
</dbReference>
<protein>
    <submittedName>
        <fullName evidence="2">Uncharacterized protein</fullName>
    </submittedName>
</protein>
<organism evidence="2 3">
    <name type="scientific">Trametes pubescens</name>
    <name type="common">White-rot fungus</name>
    <dbReference type="NCBI Taxonomy" id="154538"/>
    <lineage>
        <taxon>Eukaryota</taxon>
        <taxon>Fungi</taxon>
        <taxon>Dikarya</taxon>
        <taxon>Basidiomycota</taxon>
        <taxon>Agaricomycotina</taxon>
        <taxon>Agaricomycetes</taxon>
        <taxon>Polyporales</taxon>
        <taxon>Polyporaceae</taxon>
        <taxon>Trametes</taxon>
    </lineage>
</organism>
<dbReference type="InterPro" id="IPR010775">
    <property type="entry name" value="DUF1365"/>
</dbReference>
<feature type="compositionally biased region" description="Low complexity" evidence="1">
    <location>
        <begin position="115"/>
        <end position="134"/>
    </location>
</feature>
<evidence type="ECO:0000313" key="3">
    <source>
        <dbReference type="Proteomes" id="UP000184267"/>
    </source>
</evidence>